<dbReference type="InterPro" id="IPR014284">
    <property type="entry name" value="RNA_pol_sigma-70_dom"/>
</dbReference>
<dbReference type="Proteomes" id="UP000468581">
    <property type="component" value="Unassembled WGS sequence"/>
</dbReference>
<dbReference type="GO" id="GO:0016987">
    <property type="term" value="F:sigma factor activity"/>
    <property type="evidence" value="ECO:0007669"/>
    <property type="project" value="UniProtKB-KW"/>
</dbReference>
<evidence type="ECO:0000256" key="5">
    <source>
        <dbReference type="ARBA" id="ARBA00023163"/>
    </source>
</evidence>
<evidence type="ECO:0000313" key="8">
    <source>
        <dbReference type="EMBL" id="NER13626.1"/>
    </source>
</evidence>
<evidence type="ECO:0000313" key="9">
    <source>
        <dbReference type="Proteomes" id="UP000468581"/>
    </source>
</evidence>
<dbReference type="NCBIfam" id="TIGR02937">
    <property type="entry name" value="sigma70-ECF"/>
    <property type="match status" value="1"/>
</dbReference>
<dbReference type="PANTHER" id="PTHR43133:SF8">
    <property type="entry name" value="RNA POLYMERASE SIGMA FACTOR HI_1459-RELATED"/>
    <property type="match status" value="1"/>
</dbReference>
<keyword evidence="5" id="KW-0804">Transcription</keyword>
<evidence type="ECO:0000256" key="3">
    <source>
        <dbReference type="ARBA" id="ARBA00023082"/>
    </source>
</evidence>
<evidence type="ECO:0000256" key="2">
    <source>
        <dbReference type="ARBA" id="ARBA00023015"/>
    </source>
</evidence>
<dbReference type="PANTHER" id="PTHR43133">
    <property type="entry name" value="RNA POLYMERASE ECF-TYPE SIGMA FACTO"/>
    <property type="match status" value="1"/>
</dbReference>
<dbReference type="Pfam" id="PF08281">
    <property type="entry name" value="Sigma70_r4_2"/>
    <property type="match status" value="1"/>
</dbReference>
<dbReference type="GO" id="GO:0003677">
    <property type="term" value="F:DNA binding"/>
    <property type="evidence" value="ECO:0007669"/>
    <property type="project" value="UniProtKB-KW"/>
</dbReference>
<proteinExistence type="inferred from homology"/>
<keyword evidence="3" id="KW-0731">Sigma factor</keyword>
<evidence type="ECO:0000256" key="4">
    <source>
        <dbReference type="ARBA" id="ARBA00023125"/>
    </source>
</evidence>
<dbReference type="InterPro" id="IPR013249">
    <property type="entry name" value="RNA_pol_sigma70_r4_t2"/>
</dbReference>
<keyword evidence="9" id="KW-1185">Reference proteome</keyword>
<comment type="caution">
    <text evidence="8">The sequence shown here is derived from an EMBL/GenBank/DDBJ whole genome shotgun (WGS) entry which is preliminary data.</text>
</comment>
<dbReference type="AlphaFoldDB" id="A0A6P0UT96"/>
<comment type="similarity">
    <text evidence="1">Belongs to the sigma-70 factor family. ECF subfamily.</text>
</comment>
<accession>A0A6P0UT96</accession>
<dbReference type="InterPro" id="IPR013324">
    <property type="entry name" value="RNA_pol_sigma_r3/r4-like"/>
</dbReference>
<dbReference type="InterPro" id="IPR013325">
    <property type="entry name" value="RNA_pol_sigma_r2"/>
</dbReference>
<keyword evidence="2" id="KW-0805">Transcription regulation</keyword>
<dbReference type="EMBL" id="JAABOO010000002">
    <property type="protein sequence ID" value="NER13626.1"/>
    <property type="molecule type" value="Genomic_DNA"/>
</dbReference>
<sequence>MNKKEDKLIQEFLKDRSSSNFLNLYNLYNGSLMRLAMYFTRNKRELAEDILQESWITAVKKLDTFKGTSSFKTWMTGILVNKYRESNRKFKEEVRLEVIHQQEQYHPSDNLAIDLKNAIFQLPDGYREILTLYDIEGYKHKEIAAALRISEGTSKSQLFQARKSMRALLEGYKKNKQWKS</sequence>
<evidence type="ECO:0000256" key="1">
    <source>
        <dbReference type="ARBA" id="ARBA00010641"/>
    </source>
</evidence>
<dbReference type="SUPFAM" id="SSF88946">
    <property type="entry name" value="Sigma2 domain of RNA polymerase sigma factors"/>
    <property type="match status" value="1"/>
</dbReference>
<dbReference type="InterPro" id="IPR039425">
    <property type="entry name" value="RNA_pol_sigma-70-like"/>
</dbReference>
<dbReference type="GO" id="GO:0006352">
    <property type="term" value="P:DNA-templated transcription initiation"/>
    <property type="evidence" value="ECO:0007669"/>
    <property type="project" value="InterPro"/>
</dbReference>
<gene>
    <name evidence="8" type="ORF">GWK08_09270</name>
</gene>
<dbReference type="InterPro" id="IPR007627">
    <property type="entry name" value="RNA_pol_sigma70_r2"/>
</dbReference>
<dbReference type="Pfam" id="PF04542">
    <property type="entry name" value="Sigma70_r2"/>
    <property type="match status" value="1"/>
</dbReference>
<feature type="domain" description="RNA polymerase sigma factor 70 region 4 type 2" evidence="7">
    <location>
        <begin position="115"/>
        <end position="165"/>
    </location>
</feature>
<keyword evidence="4" id="KW-0238">DNA-binding</keyword>
<evidence type="ECO:0000259" key="6">
    <source>
        <dbReference type="Pfam" id="PF04542"/>
    </source>
</evidence>
<reference evidence="8 9" key="1">
    <citation type="submission" date="2020-01" db="EMBL/GenBank/DDBJ databases">
        <title>Leptobacterium flavescens.</title>
        <authorList>
            <person name="Wang G."/>
        </authorList>
    </citation>
    <scope>NUCLEOTIDE SEQUENCE [LARGE SCALE GENOMIC DNA]</scope>
    <source>
        <strain evidence="8 9">KCTC 22160</strain>
    </source>
</reference>
<evidence type="ECO:0000259" key="7">
    <source>
        <dbReference type="Pfam" id="PF08281"/>
    </source>
</evidence>
<dbReference type="RefSeq" id="WP_163606687.1">
    <property type="nucleotide sequence ID" value="NZ_JAABOO010000002.1"/>
</dbReference>
<organism evidence="8 9">
    <name type="scientific">Leptobacterium flavescens</name>
    <dbReference type="NCBI Taxonomy" id="472055"/>
    <lineage>
        <taxon>Bacteria</taxon>
        <taxon>Pseudomonadati</taxon>
        <taxon>Bacteroidota</taxon>
        <taxon>Flavobacteriia</taxon>
        <taxon>Flavobacteriales</taxon>
        <taxon>Flavobacteriaceae</taxon>
        <taxon>Leptobacterium</taxon>
    </lineage>
</organism>
<dbReference type="InterPro" id="IPR036388">
    <property type="entry name" value="WH-like_DNA-bd_sf"/>
</dbReference>
<name>A0A6P0UT96_9FLAO</name>
<dbReference type="SUPFAM" id="SSF88659">
    <property type="entry name" value="Sigma3 and sigma4 domains of RNA polymerase sigma factors"/>
    <property type="match status" value="1"/>
</dbReference>
<dbReference type="Gene3D" id="1.10.10.10">
    <property type="entry name" value="Winged helix-like DNA-binding domain superfamily/Winged helix DNA-binding domain"/>
    <property type="match status" value="1"/>
</dbReference>
<protein>
    <submittedName>
        <fullName evidence="8">Sigma-70 family RNA polymerase sigma factor</fullName>
    </submittedName>
</protein>
<dbReference type="CDD" id="cd06171">
    <property type="entry name" value="Sigma70_r4"/>
    <property type="match status" value="1"/>
</dbReference>
<dbReference type="Gene3D" id="1.10.1740.10">
    <property type="match status" value="1"/>
</dbReference>
<feature type="domain" description="RNA polymerase sigma-70 region 2" evidence="6">
    <location>
        <begin position="24"/>
        <end position="86"/>
    </location>
</feature>